<dbReference type="Gene3D" id="6.10.250.3440">
    <property type="match status" value="1"/>
</dbReference>
<dbReference type="GO" id="GO:0003735">
    <property type="term" value="F:structural constituent of ribosome"/>
    <property type="evidence" value="ECO:0007669"/>
    <property type="project" value="InterPro"/>
</dbReference>
<gene>
    <name evidence="2" type="ORF">APUU_30904S</name>
</gene>
<accession>A0A7R7XLB0</accession>
<dbReference type="PANTHER" id="PTHR39150">
    <property type="entry name" value="54S RIBOSOMAL PROTEIN L28, MITOCHONDRIAL"/>
    <property type="match status" value="1"/>
</dbReference>
<dbReference type="OrthoDB" id="2098203at2759"/>
<evidence type="ECO:0000256" key="1">
    <source>
        <dbReference type="SAM" id="MobiDB-lite"/>
    </source>
</evidence>
<proteinExistence type="predicted"/>
<name>A0A7R7XLB0_9EURO</name>
<keyword evidence="3" id="KW-1185">Reference proteome</keyword>
<evidence type="ECO:0000313" key="2">
    <source>
        <dbReference type="EMBL" id="BCS22679.1"/>
    </source>
</evidence>
<protein>
    <submittedName>
        <fullName evidence="2">Uncharacterized protein</fullName>
    </submittedName>
</protein>
<feature type="region of interest" description="Disordered" evidence="1">
    <location>
        <begin position="34"/>
        <end position="53"/>
    </location>
</feature>
<dbReference type="Proteomes" id="UP000654913">
    <property type="component" value="Chromosome 3"/>
</dbReference>
<dbReference type="RefSeq" id="XP_041554873.1">
    <property type="nucleotide sequence ID" value="XM_041702049.1"/>
</dbReference>
<reference evidence="2" key="1">
    <citation type="submission" date="2021-01" db="EMBL/GenBank/DDBJ databases">
        <authorList>
            <consortium name="Aspergillus puulaauensis MK2 genome sequencing consortium"/>
            <person name="Kazuki M."/>
            <person name="Futagami T."/>
        </authorList>
    </citation>
    <scope>NUCLEOTIDE SEQUENCE</scope>
    <source>
        <strain evidence="2">MK2</strain>
    </source>
</reference>
<dbReference type="EMBL" id="AP024445">
    <property type="protein sequence ID" value="BCS22679.1"/>
    <property type="molecule type" value="Genomic_DNA"/>
</dbReference>
<dbReference type="KEGG" id="apuu:APUU_30904S"/>
<evidence type="ECO:0000313" key="3">
    <source>
        <dbReference type="Proteomes" id="UP000654913"/>
    </source>
</evidence>
<dbReference type="GO" id="GO:0005739">
    <property type="term" value="C:mitochondrion"/>
    <property type="evidence" value="ECO:0007669"/>
    <property type="project" value="GOC"/>
</dbReference>
<dbReference type="PANTHER" id="PTHR39150:SF1">
    <property type="entry name" value="LARGE RIBOSOMAL SUBUNIT PROTEIN ML40"/>
    <property type="match status" value="1"/>
</dbReference>
<sequence length="191" mass="22297">MRPLSVSPVLASLANVFKIPLSQSTLRPTIPLVNQQASNSNKPSTPSGSSLQARAPFSTTAALLRRKPQYVDRRITLIRYFLYHPLTPRPLRFSRTRFLRHWTIHRAWQLYQATRRRNHQLELQRQWQAMNAACEELRTGAGDGGKLFRKSMIKTRIFQDMFPIEYARLQTEGPGDGWDHEWKRVDRKSKK</sequence>
<organism evidence="2 3">
    <name type="scientific">Aspergillus puulaauensis</name>
    <dbReference type="NCBI Taxonomy" id="1220207"/>
    <lineage>
        <taxon>Eukaryota</taxon>
        <taxon>Fungi</taxon>
        <taxon>Dikarya</taxon>
        <taxon>Ascomycota</taxon>
        <taxon>Pezizomycotina</taxon>
        <taxon>Eurotiomycetes</taxon>
        <taxon>Eurotiomycetidae</taxon>
        <taxon>Eurotiales</taxon>
        <taxon>Aspergillaceae</taxon>
        <taxon>Aspergillus</taxon>
    </lineage>
</organism>
<dbReference type="AlphaFoldDB" id="A0A7R7XLB0"/>
<reference evidence="2" key="2">
    <citation type="submission" date="2021-02" db="EMBL/GenBank/DDBJ databases">
        <title>Aspergillus puulaauensis MK2 genome sequence.</title>
        <authorList>
            <person name="Futagami T."/>
            <person name="Mori K."/>
            <person name="Kadooka C."/>
            <person name="Tanaka T."/>
        </authorList>
    </citation>
    <scope>NUCLEOTIDE SEQUENCE</scope>
    <source>
        <strain evidence="2">MK2</strain>
    </source>
</reference>
<dbReference type="InterPro" id="IPR042831">
    <property type="entry name" value="Ribosomal_mL40_fung"/>
</dbReference>
<dbReference type="GeneID" id="64972684"/>
<dbReference type="GO" id="GO:0032543">
    <property type="term" value="P:mitochondrial translation"/>
    <property type="evidence" value="ECO:0007669"/>
    <property type="project" value="InterPro"/>
</dbReference>